<dbReference type="GO" id="GO:0009252">
    <property type="term" value="P:peptidoglycan biosynthetic process"/>
    <property type="evidence" value="ECO:0007669"/>
    <property type="project" value="UniProtKB-KW"/>
</dbReference>
<dbReference type="SUPFAM" id="SSF56601">
    <property type="entry name" value="beta-lactamase/transpeptidase-like"/>
    <property type="match status" value="1"/>
</dbReference>
<dbReference type="GO" id="GO:0008360">
    <property type="term" value="P:regulation of cell shape"/>
    <property type="evidence" value="ECO:0007669"/>
    <property type="project" value="UniProtKB-KW"/>
</dbReference>
<accession>A0A6B1DAQ4</accession>
<evidence type="ECO:0000256" key="3">
    <source>
        <dbReference type="ARBA" id="ARBA00007171"/>
    </source>
</evidence>
<dbReference type="InterPro" id="IPR005311">
    <property type="entry name" value="PBP_dimer"/>
</dbReference>
<comment type="similarity">
    <text evidence="3">Belongs to the transpeptidase family.</text>
</comment>
<evidence type="ECO:0008006" key="15">
    <source>
        <dbReference type="Google" id="ProtNLM"/>
    </source>
</evidence>
<dbReference type="Pfam" id="PF00905">
    <property type="entry name" value="Transpeptidase"/>
    <property type="match status" value="1"/>
</dbReference>
<dbReference type="Gene3D" id="3.40.710.10">
    <property type="entry name" value="DD-peptidase/beta-lactamase superfamily"/>
    <property type="match status" value="1"/>
</dbReference>
<evidence type="ECO:0000256" key="9">
    <source>
        <dbReference type="ARBA" id="ARBA00023136"/>
    </source>
</evidence>
<sequence length="716" mass="79584">MDERATRTATATSIIVRLTLAATFLVFCIRLYSLQIVRGASYQEQAAVNRLREIDTYAPRGVIYDRNGEILARNRPSFVIAVIPADLPPDDLSTELDEQRIALERLLAVLEAHTDPEMAIRIAEVMFLHLGREDFKNTVESAGYSLSFRLIDVEVLKQDDEGLEVIEKVPTLIPNLSEPLPIGGLLALLERAVAHGTQGSSYKPISVLELVDREQAFQVAEETFQLRGVHVLQKPVREYPYRELAGHVLGFLGPIPKLAADKYKDRGYEDPNEPVGLNGLEYEYQDSLRGLPGRRLVEVDILGRESRTVNIAREPEPGLNLNLSLDIRLQEVMHNALARQLEETGAPHGVALAMDPRNGAMLGMVSLPSYDNNIFSEGLGEEYQALEVEDDTRRPLYNYAIGGLYPPGSTFKLVSATAALAENVITPYTTLVDRGPIYLPNYFYPDDPTQAQEFVSWNHKLNILHGSMTIVEGLGLSNDIFFYYLGGGYPDFMVGLGSERLAKWMRLFGYGELTGVDLPGEVRPVVPDEQWKRLELAESWTTGDSYNMAIGQGYVLGTPMQVLVSTAAVANGGYLVEPQFVQEKVDTQNNVQWQYEPVLGERLPVDPGLLNFVQRGMWHAVNGNYGTSLDSRVEGITVAGKTGTAEFCAYDPEIQDCADRDHEGNLPFHAWYTAYAPYEDPEIVVTVFVYSGGEGSTVAIPVAQETLHAWFHDLRP</sequence>
<comment type="subcellular location">
    <subcellularLocation>
        <location evidence="2">Cell membrane</location>
    </subcellularLocation>
    <subcellularLocation>
        <location evidence="1">Membrane</location>
        <topology evidence="1">Single-pass membrane protein</topology>
    </subcellularLocation>
</comment>
<dbReference type="SUPFAM" id="SSF56519">
    <property type="entry name" value="Penicillin binding protein dimerisation domain"/>
    <property type="match status" value="1"/>
</dbReference>
<evidence type="ECO:0000256" key="4">
    <source>
        <dbReference type="ARBA" id="ARBA00022475"/>
    </source>
</evidence>
<dbReference type="PANTHER" id="PTHR30627">
    <property type="entry name" value="PEPTIDOGLYCAN D,D-TRANSPEPTIDASE"/>
    <property type="match status" value="1"/>
</dbReference>
<dbReference type="EMBL" id="VXMH01000071">
    <property type="protein sequence ID" value="MYC96097.1"/>
    <property type="molecule type" value="Genomic_DNA"/>
</dbReference>
<keyword evidence="7" id="KW-0573">Peptidoglycan synthesis</keyword>
<feature type="domain" description="Penicillin-binding protein dimerisation" evidence="13">
    <location>
        <begin position="56"/>
        <end position="308"/>
    </location>
</feature>
<keyword evidence="8 11" id="KW-1133">Transmembrane helix</keyword>
<evidence type="ECO:0000256" key="2">
    <source>
        <dbReference type="ARBA" id="ARBA00004236"/>
    </source>
</evidence>
<dbReference type="InterPro" id="IPR001460">
    <property type="entry name" value="PCN-bd_Tpept"/>
</dbReference>
<keyword evidence="5 11" id="KW-0812">Transmembrane</keyword>
<dbReference type="Gene3D" id="3.90.1310.10">
    <property type="entry name" value="Penicillin-binding protein 2a (Domain 2)"/>
    <property type="match status" value="1"/>
</dbReference>
<comment type="caution">
    <text evidence="14">The sequence shown here is derived from an EMBL/GenBank/DDBJ whole genome shotgun (WGS) entry which is preliminary data.</text>
</comment>
<keyword evidence="10" id="KW-0961">Cell wall biogenesis/degradation</keyword>
<evidence type="ECO:0000256" key="11">
    <source>
        <dbReference type="SAM" id="Phobius"/>
    </source>
</evidence>
<evidence type="ECO:0000256" key="1">
    <source>
        <dbReference type="ARBA" id="ARBA00004167"/>
    </source>
</evidence>
<dbReference type="PANTHER" id="PTHR30627:SF2">
    <property type="entry name" value="PEPTIDOGLYCAN D,D-TRANSPEPTIDASE MRDA"/>
    <property type="match status" value="1"/>
</dbReference>
<gene>
    <name evidence="14" type="ORF">F4X14_14135</name>
</gene>
<protein>
    <recommendedName>
        <fullName evidence="15">Penicillin-binding protein 2</fullName>
    </recommendedName>
</protein>
<evidence type="ECO:0000256" key="8">
    <source>
        <dbReference type="ARBA" id="ARBA00022989"/>
    </source>
</evidence>
<dbReference type="InterPro" id="IPR036138">
    <property type="entry name" value="PBP_dimer_sf"/>
</dbReference>
<reference evidence="14" key="1">
    <citation type="submission" date="2019-09" db="EMBL/GenBank/DDBJ databases">
        <title>Characterisation of the sponge microbiome using genome-centric metagenomics.</title>
        <authorList>
            <person name="Engelberts J.P."/>
            <person name="Robbins S.J."/>
            <person name="De Goeij J.M."/>
            <person name="Aranda M."/>
            <person name="Bell S.C."/>
            <person name="Webster N.S."/>
        </authorList>
    </citation>
    <scope>NUCLEOTIDE SEQUENCE</scope>
    <source>
        <strain evidence="14">SB0661_bin_32</strain>
    </source>
</reference>
<evidence type="ECO:0000259" key="12">
    <source>
        <dbReference type="Pfam" id="PF00905"/>
    </source>
</evidence>
<evidence type="ECO:0000256" key="10">
    <source>
        <dbReference type="ARBA" id="ARBA00023316"/>
    </source>
</evidence>
<evidence type="ECO:0000313" key="14">
    <source>
        <dbReference type="EMBL" id="MYC96097.1"/>
    </source>
</evidence>
<feature type="transmembrane region" description="Helical" evidence="11">
    <location>
        <begin position="12"/>
        <end position="32"/>
    </location>
</feature>
<evidence type="ECO:0000256" key="7">
    <source>
        <dbReference type="ARBA" id="ARBA00022984"/>
    </source>
</evidence>
<feature type="domain" description="Penicillin-binding protein transpeptidase" evidence="12">
    <location>
        <begin position="349"/>
        <end position="707"/>
    </location>
</feature>
<organism evidence="14">
    <name type="scientific">Caldilineaceae bacterium SB0661_bin_32</name>
    <dbReference type="NCBI Taxonomy" id="2605255"/>
    <lineage>
        <taxon>Bacteria</taxon>
        <taxon>Bacillati</taxon>
        <taxon>Chloroflexota</taxon>
        <taxon>Caldilineae</taxon>
        <taxon>Caldilineales</taxon>
        <taxon>Caldilineaceae</taxon>
    </lineage>
</organism>
<dbReference type="AlphaFoldDB" id="A0A6B1DAQ4"/>
<evidence type="ECO:0000259" key="13">
    <source>
        <dbReference type="Pfam" id="PF03717"/>
    </source>
</evidence>
<dbReference type="InterPro" id="IPR050515">
    <property type="entry name" value="Beta-lactam/transpept"/>
</dbReference>
<dbReference type="Pfam" id="PF03717">
    <property type="entry name" value="PBP_dimer"/>
    <property type="match status" value="1"/>
</dbReference>
<dbReference type="GO" id="GO:0008658">
    <property type="term" value="F:penicillin binding"/>
    <property type="evidence" value="ECO:0007669"/>
    <property type="project" value="InterPro"/>
</dbReference>
<dbReference type="GO" id="GO:0071555">
    <property type="term" value="P:cell wall organization"/>
    <property type="evidence" value="ECO:0007669"/>
    <property type="project" value="UniProtKB-KW"/>
</dbReference>
<keyword evidence="4" id="KW-1003">Cell membrane</keyword>
<dbReference type="GO" id="GO:0071972">
    <property type="term" value="F:peptidoglycan L,D-transpeptidase activity"/>
    <property type="evidence" value="ECO:0007669"/>
    <property type="project" value="TreeGrafter"/>
</dbReference>
<dbReference type="GO" id="GO:0005886">
    <property type="term" value="C:plasma membrane"/>
    <property type="evidence" value="ECO:0007669"/>
    <property type="project" value="UniProtKB-SubCell"/>
</dbReference>
<proteinExistence type="inferred from homology"/>
<evidence type="ECO:0000256" key="6">
    <source>
        <dbReference type="ARBA" id="ARBA00022960"/>
    </source>
</evidence>
<dbReference type="InterPro" id="IPR012338">
    <property type="entry name" value="Beta-lactam/transpept-like"/>
</dbReference>
<keyword evidence="9 11" id="KW-0472">Membrane</keyword>
<name>A0A6B1DAQ4_9CHLR</name>
<evidence type="ECO:0000256" key="5">
    <source>
        <dbReference type="ARBA" id="ARBA00022692"/>
    </source>
</evidence>
<keyword evidence="6" id="KW-0133">Cell shape</keyword>